<comment type="caution">
    <text evidence="1">The sequence shown here is derived from an EMBL/GenBank/DDBJ whole genome shotgun (WGS) entry which is preliminary data.</text>
</comment>
<reference evidence="1" key="1">
    <citation type="journal article" date="2021" name="Nat. Commun.">
        <title>Genetic determinants of endophytism in the Arabidopsis root mycobiome.</title>
        <authorList>
            <person name="Mesny F."/>
            <person name="Miyauchi S."/>
            <person name="Thiergart T."/>
            <person name="Pickel B."/>
            <person name="Atanasova L."/>
            <person name="Karlsson M."/>
            <person name="Huettel B."/>
            <person name="Barry K.W."/>
            <person name="Haridas S."/>
            <person name="Chen C."/>
            <person name="Bauer D."/>
            <person name="Andreopoulos W."/>
            <person name="Pangilinan J."/>
            <person name="LaButti K."/>
            <person name="Riley R."/>
            <person name="Lipzen A."/>
            <person name="Clum A."/>
            <person name="Drula E."/>
            <person name="Henrissat B."/>
            <person name="Kohler A."/>
            <person name="Grigoriev I.V."/>
            <person name="Martin F.M."/>
            <person name="Hacquard S."/>
        </authorList>
    </citation>
    <scope>NUCLEOTIDE SEQUENCE</scope>
    <source>
        <strain evidence="1">MPI-SDFR-AT-0117</strain>
    </source>
</reference>
<protein>
    <recommendedName>
        <fullName evidence="3">Protein kinase domain-containing protein</fullName>
    </recommendedName>
</protein>
<keyword evidence="2" id="KW-1185">Reference proteome</keyword>
<dbReference type="OrthoDB" id="4267316at2759"/>
<evidence type="ECO:0000313" key="1">
    <source>
        <dbReference type="EMBL" id="KAH6689436.1"/>
    </source>
</evidence>
<organism evidence="1 2">
    <name type="scientific">Plectosphaerella plurivora</name>
    <dbReference type="NCBI Taxonomy" id="936078"/>
    <lineage>
        <taxon>Eukaryota</taxon>
        <taxon>Fungi</taxon>
        <taxon>Dikarya</taxon>
        <taxon>Ascomycota</taxon>
        <taxon>Pezizomycotina</taxon>
        <taxon>Sordariomycetes</taxon>
        <taxon>Hypocreomycetidae</taxon>
        <taxon>Glomerellales</taxon>
        <taxon>Plectosphaerellaceae</taxon>
        <taxon>Plectosphaerella</taxon>
    </lineage>
</organism>
<sequence>MGYSERPTSVVAKIYDPLLHSQVHILRYSTRLDVVDIADGEYATEASAYAELHEAAKTKPIIKDFVPRFYGTWTTMIKNTGWGKSNTRPAEDDSNGILHERPVRIILIEYIEGKSISDNIDYLSGSYRRALVPPAGDTDHDPNEEAKRLDIFARILHGLVALDHVGVIPHHHMPATKFIIEKPNSPTYVEKRKSLGKHRVVLIGFGAVEVTRCSEKGPLNDEHFPRPRHPACSQNTPQRLHGLYGWYYHEWPMNWNMFSKWVRDGNVFDAKDFTCEDEIGAIVKRLNAERGCGGQDIQKADS</sequence>
<dbReference type="EMBL" id="JAGSXJ010000007">
    <property type="protein sequence ID" value="KAH6689436.1"/>
    <property type="molecule type" value="Genomic_DNA"/>
</dbReference>
<dbReference type="Proteomes" id="UP000770015">
    <property type="component" value="Unassembled WGS sequence"/>
</dbReference>
<evidence type="ECO:0000313" key="2">
    <source>
        <dbReference type="Proteomes" id="UP000770015"/>
    </source>
</evidence>
<accession>A0A9P9AE40</accession>
<evidence type="ECO:0008006" key="3">
    <source>
        <dbReference type="Google" id="ProtNLM"/>
    </source>
</evidence>
<gene>
    <name evidence="1" type="ORF">F5X68DRAFT_260137</name>
</gene>
<name>A0A9P9AE40_9PEZI</name>
<dbReference type="AlphaFoldDB" id="A0A9P9AE40"/>
<proteinExistence type="predicted"/>